<protein>
    <recommendedName>
        <fullName evidence="5">OmpA-like domain-containing protein</fullName>
    </recommendedName>
</protein>
<evidence type="ECO:0000256" key="4">
    <source>
        <dbReference type="SAM" id="MobiDB-lite"/>
    </source>
</evidence>
<sequence length="129" mass="13817">IDADARDTIDTIAEQLRTCTEVRMEIGGHTDSQGRETMNQKLSQSRAEAVRTALAARRVLTVNLTAKGYGEEIPIADNGTEDGREANRRIEFKLILPEEDATAQGGADDASDPAGANDTDKNKDGAGTE</sequence>
<dbReference type="Gene3D" id="3.30.1330.60">
    <property type="entry name" value="OmpA-like domain"/>
    <property type="match status" value="1"/>
</dbReference>
<dbReference type="Pfam" id="PF00691">
    <property type="entry name" value="OmpA"/>
    <property type="match status" value="1"/>
</dbReference>
<keyword evidence="3" id="KW-0998">Cell outer membrane</keyword>
<evidence type="ECO:0000256" key="1">
    <source>
        <dbReference type="ARBA" id="ARBA00004442"/>
    </source>
</evidence>
<dbReference type="PANTHER" id="PTHR30329:SF21">
    <property type="entry name" value="LIPOPROTEIN YIAD-RELATED"/>
    <property type="match status" value="1"/>
</dbReference>
<dbReference type="InterPro" id="IPR036737">
    <property type="entry name" value="OmpA-like_sf"/>
</dbReference>
<keyword evidence="2" id="KW-0472">Membrane</keyword>
<dbReference type="SUPFAM" id="SSF103088">
    <property type="entry name" value="OmpA-like"/>
    <property type="match status" value="1"/>
</dbReference>
<feature type="compositionally biased region" description="Basic and acidic residues" evidence="4">
    <location>
        <begin position="118"/>
        <end position="129"/>
    </location>
</feature>
<dbReference type="AlphaFoldDB" id="A0A0F9B1D7"/>
<reference evidence="6" key="1">
    <citation type="journal article" date="2015" name="Nature">
        <title>Complex archaea that bridge the gap between prokaryotes and eukaryotes.</title>
        <authorList>
            <person name="Spang A."/>
            <person name="Saw J.H."/>
            <person name="Jorgensen S.L."/>
            <person name="Zaremba-Niedzwiedzka K."/>
            <person name="Martijn J."/>
            <person name="Lind A.E."/>
            <person name="van Eijk R."/>
            <person name="Schleper C."/>
            <person name="Guy L."/>
            <person name="Ettema T.J."/>
        </authorList>
    </citation>
    <scope>NUCLEOTIDE SEQUENCE</scope>
</reference>
<feature type="compositionally biased region" description="Low complexity" evidence="4">
    <location>
        <begin position="103"/>
        <end position="116"/>
    </location>
</feature>
<evidence type="ECO:0000256" key="3">
    <source>
        <dbReference type="ARBA" id="ARBA00023237"/>
    </source>
</evidence>
<feature type="region of interest" description="Disordered" evidence="4">
    <location>
        <begin position="96"/>
        <end position="129"/>
    </location>
</feature>
<dbReference type="PANTHER" id="PTHR30329">
    <property type="entry name" value="STATOR ELEMENT OF FLAGELLAR MOTOR COMPLEX"/>
    <property type="match status" value="1"/>
</dbReference>
<dbReference type="InterPro" id="IPR006665">
    <property type="entry name" value="OmpA-like"/>
</dbReference>
<dbReference type="InterPro" id="IPR050330">
    <property type="entry name" value="Bact_OuterMem_StrucFunc"/>
</dbReference>
<organism evidence="6">
    <name type="scientific">marine sediment metagenome</name>
    <dbReference type="NCBI Taxonomy" id="412755"/>
    <lineage>
        <taxon>unclassified sequences</taxon>
        <taxon>metagenomes</taxon>
        <taxon>ecological metagenomes</taxon>
    </lineage>
</organism>
<accession>A0A0F9B1D7</accession>
<feature type="domain" description="OmpA-like" evidence="5">
    <location>
        <begin position="1"/>
        <end position="98"/>
    </location>
</feature>
<dbReference type="PROSITE" id="PS51123">
    <property type="entry name" value="OMPA_2"/>
    <property type="match status" value="1"/>
</dbReference>
<comment type="subcellular location">
    <subcellularLocation>
        <location evidence="1">Cell outer membrane</location>
    </subcellularLocation>
</comment>
<evidence type="ECO:0000313" key="6">
    <source>
        <dbReference type="EMBL" id="KKL15470.1"/>
    </source>
</evidence>
<feature type="non-terminal residue" evidence="6">
    <location>
        <position position="1"/>
    </location>
</feature>
<evidence type="ECO:0000256" key="2">
    <source>
        <dbReference type="ARBA" id="ARBA00023136"/>
    </source>
</evidence>
<evidence type="ECO:0000259" key="5">
    <source>
        <dbReference type="PROSITE" id="PS51123"/>
    </source>
</evidence>
<dbReference type="InterPro" id="IPR006664">
    <property type="entry name" value="OMP_bac"/>
</dbReference>
<dbReference type="CDD" id="cd07185">
    <property type="entry name" value="OmpA_C-like"/>
    <property type="match status" value="1"/>
</dbReference>
<dbReference type="PRINTS" id="PR01023">
    <property type="entry name" value="NAFLGMOTY"/>
</dbReference>
<gene>
    <name evidence="6" type="ORF">LCGC14_2505250</name>
</gene>
<dbReference type="GO" id="GO:0009279">
    <property type="term" value="C:cell outer membrane"/>
    <property type="evidence" value="ECO:0007669"/>
    <property type="project" value="UniProtKB-SubCell"/>
</dbReference>
<comment type="caution">
    <text evidence="6">The sequence shown here is derived from an EMBL/GenBank/DDBJ whole genome shotgun (WGS) entry which is preliminary data.</text>
</comment>
<proteinExistence type="predicted"/>
<name>A0A0F9B1D7_9ZZZZ</name>
<dbReference type="EMBL" id="LAZR01040054">
    <property type="protein sequence ID" value="KKL15470.1"/>
    <property type="molecule type" value="Genomic_DNA"/>
</dbReference>
<dbReference type="PRINTS" id="PR01021">
    <property type="entry name" value="OMPADOMAIN"/>
</dbReference>